<dbReference type="Proteomes" id="UP000196084">
    <property type="component" value="Unassembled WGS sequence"/>
</dbReference>
<feature type="domain" description="Zinc-ribbon" evidence="2">
    <location>
        <begin position="184"/>
        <end position="206"/>
    </location>
</feature>
<proteinExistence type="predicted"/>
<accession>A0A202E3F3</accession>
<keyword evidence="4" id="KW-1185">Reference proteome</keyword>
<name>A0A202E3F3_9EURY</name>
<dbReference type="InterPro" id="IPR026870">
    <property type="entry name" value="Zinc_ribbon_dom"/>
</dbReference>
<dbReference type="AlphaFoldDB" id="A0A202E3F3"/>
<evidence type="ECO:0000259" key="2">
    <source>
        <dbReference type="Pfam" id="PF13240"/>
    </source>
</evidence>
<evidence type="ECO:0000313" key="3">
    <source>
        <dbReference type="EMBL" id="OVE82826.1"/>
    </source>
</evidence>
<organism evidence="3 4">
    <name type="scientific">Natronolimnobius baerhuensis</name>
    <dbReference type="NCBI Taxonomy" id="253108"/>
    <lineage>
        <taxon>Archaea</taxon>
        <taxon>Methanobacteriati</taxon>
        <taxon>Methanobacteriota</taxon>
        <taxon>Stenosarchaea group</taxon>
        <taxon>Halobacteria</taxon>
        <taxon>Halobacteriales</taxon>
        <taxon>Natrialbaceae</taxon>
        <taxon>Natronolimnobius</taxon>
    </lineage>
</organism>
<comment type="caution">
    <text evidence="3">The sequence shown here is derived from an EMBL/GenBank/DDBJ whole genome shotgun (WGS) entry which is preliminary data.</text>
</comment>
<evidence type="ECO:0000313" key="4">
    <source>
        <dbReference type="Proteomes" id="UP000196084"/>
    </source>
</evidence>
<feature type="region of interest" description="Disordered" evidence="1">
    <location>
        <begin position="121"/>
        <end position="181"/>
    </location>
</feature>
<gene>
    <name evidence="3" type="ORF">B2G88_18710</name>
</gene>
<feature type="compositionally biased region" description="Acidic residues" evidence="1">
    <location>
        <begin position="132"/>
        <end position="141"/>
    </location>
</feature>
<reference evidence="3 4" key="1">
    <citation type="submission" date="2017-02" db="EMBL/GenBank/DDBJ databases">
        <title>Natronthermophilus aegyptiacus gen. nov.,sp. nov., an aerobic, extremely halophilic alkalithermophilic archaeon isolated from the athalassohaline Wadi An Natrun, Egypt.</title>
        <authorList>
            <person name="Zhao B."/>
        </authorList>
    </citation>
    <scope>NUCLEOTIDE SEQUENCE [LARGE SCALE GENOMIC DNA]</scope>
    <source>
        <strain evidence="3 4">CGMCC 1.3597</strain>
    </source>
</reference>
<dbReference type="EMBL" id="MWPH01000006">
    <property type="protein sequence ID" value="OVE82826.1"/>
    <property type="molecule type" value="Genomic_DNA"/>
</dbReference>
<sequence length="249" mass="26488">MYRDPERGEQVVAEVDGKVVPLGVADITVSRKKGDTAPVAFKPREERIEIHNNGNSNGITVTSKGMEREVANGRIETVSSDATISIGYQTTLQLTTERDAKFVNTGDGKIVVGEDNSTTVGDDNVFNRTDIGGEEPAEVGDDNVFNRSSIGSESNPSDTISVNNQTSTPEPQPGSEETTSDTQFCIKCGSEISATALYCPNCGYDLGSNQPSEPGGDTAPSETATKQFCQVHDLAYEDACPHCDPANSN</sequence>
<dbReference type="Pfam" id="PF13240">
    <property type="entry name" value="Zn_Ribbon_1"/>
    <property type="match status" value="1"/>
</dbReference>
<protein>
    <submittedName>
        <fullName evidence="3">Zinc ribbon domain-containing protein</fullName>
    </submittedName>
</protein>
<feature type="compositionally biased region" description="Polar residues" evidence="1">
    <location>
        <begin position="145"/>
        <end position="181"/>
    </location>
</feature>
<evidence type="ECO:0000256" key="1">
    <source>
        <dbReference type="SAM" id="MobiDB-lite"/>
    </source>
</evidence>